<accession>A0A6A5Y6I7</accession>
<dbReference type="GO" id="GO:0000400">
    <property type="term" value="F:four-way junction DNA binding"/>
    <property type="evidence" value="ECO:0007669"/>
    <property type="project" value="TreeGrafter"/>
</dbReference>
<dbReference type="RefSeq" id="XP_033388966.1">
    <property type="nucleotide sequence ID" value="XM_033526418.1"/>
</dbReference>
<dbReference type="GO" id="GO:0000724">
    <property type="term" value="P:double-strand break repair via homologous recombination"/>
    <property type="evidence" value="ECO:0007669"/>
    <property type="project" value="TreeGrafter"/>
</dbReference>
<dbReference type="GO" id="GO:0008094">
    <property type="term" value="F:ATP-dependent activity, acting on DNA"/>
    <property type="evidence" value="ECO:0007669"/>
    <property type="project" value="TreeGrafter"/>
</dbReference>
<dbReference type="GO" id="GO:0042148">
    <property type="term" value="P:DNA strand invasion"/>
    <property type="evidence" value="ECO:0007669"/>
    <property type="project" value="TreeGrafter"/>
</dbReference>
<dbReference type="GO" id="GO:0000723">
    <property type="term" value="P:telomere maintenance"/>
    <property type="evidence" value="ECO:0007669"/>
    <property type="project" value="TreeGrafter"/>
</dbReference>
<comment type="subcellular location">
    <subcellularLocation>
        <location evidence="1">Nucleus</location>
    </subcellularLocation>
</comment>
<dbReference type="GO" id="GO:0033063">
    <property type="term" value="C:Rad51B-Rad51C-Rad51D-XRCC2 complex"/>
    <property type="evidence" value="ECO:0007669"/>
    <property type="project" value="TreeGrafter"/>
</dbReference>
<dbReference type="GO" id="GO:0005657">
    <property type="term" value="C:replication fork"/>
    <property type="evidence" value="ECO:0007669"/>
    <property type="project" value="TreeGrafter"/>
</dbReference>
<keyword evidence="5" id="KW-1185">Reference proteome</keyword>
<dbReference type="PANTHER" id="PTHR46457:SF1">
    <property type="entry name" value="DNA REPAIR PROTEIN RAD51 HOMOLOG 4"/>
    <property type="match status" value="1"/>
</dbReference>
<evidence type="ECO:0000256" key="3">
    <source>
        <dbReference type="SAM" id="MobiDB-lite"/>
    </source>
</evidence>
<reference evidence="4" key="1">
    <citation type="journal article" date="2020" name="Stud. Mycol.">
        <title>101 Dothideomycetes genomes: a test case for predicting lifestyles and emergence of pathogens.</title>
        <authorList>
            <person name="Haridas S."/>
            <person name="Albert R."/>
            <person name="Binder M."/>
            <person name="Bloem J."/>
            <person name="Labutti K."/>
            <person name="Salamov A."/>
            <person name="Andreopoulos B."/>
            <person name="Baker S."/>
            <person name="Barry K."/>
            <person name="Bills G."/>
            <person name="Bluhm B."/>
            <person name="Cannon C."/>
            <person name="Castanera R."/>
            <person name="Culley D."/>
            <person name="Daum C."/>
            <person name="Ezra D."/>
            <person name="Gonzalez J."/>
            <person name="Henrissat B."/>
            <person name="Kuo A."/>
            <person name="Liang C."/>
            <person name="Lipzen A."/>
            <person name="Lutzoni F."/>
            <person name="Magnuson J."/>
            <person name="Mondo S."/>
            <person name="Nolan M."/>
            <person name="Ohm R."/>
            <person name="Pangilinan J."/>
            <person name="Park H.-J."/>
            <person name="Ramirez L."/>
            <person name="Alfaro M."/>
            <person name="Sun H."/>
            <person name="Tritt A."/>
            <person name="Yoshinaga Y."/>
            <person name="Zwiers L.-H."/>
            <person name="Turgeon B."/>
            <person name="Goodwin S."/>
            <person name="Spatafora J."/>
            <person name="Crous P."/>
            <person name="Grigoriev I."/>
        </authorList>
    </citation>
    <scope>NUCLEOTIDE SEQUENCE</scope>
    <source>
        <strain evidence="4">CBS 175.79</strain>
    </source>
</reference>
<feature type="compositionally biased region" description="Polar residues" evidence="3">
    <location>
        <begin position="311"/>
        <end position="323"/>
    </location>
</feature>
<dbReference type="Proteomes" id="UP000799778">
    <property type="component" value="Unassembled WGS sequence"/>
</dbReference>
<dbReference type="SUPFAM" id="SSF52540">
    <property type="entry name" value="P-loop containing nucleoside triphosphate hydrolases"/>
    <property type="match status" value="1"/>
</dbReference>
<evidence type="ECO:0000313" key="4">
    <source>
        <dbReference type="EMBL" id="KAF2020627.1"/>
    </source>
</evidence>
<evidence type="ECO:0000256" key="1">
    <source>
        <dbReference type="ARBA" id="ARBA00004123"/>
    </source>
</evidence>
<evidence type="ECO:0000256" key="2">
    <source>
        <dbReference type="ARBA" id="ARBA00023242"/>
    </source>
</evidence>
<dbReference type="InterPro" id="IPR027417">
    <property type="entry name" value="P-loop_NTPase"/>
</dbReference>
<dbReference type="GO" id="GO:0007131">
    <property type="term" value="P:reciprocal meiotic recombination"/>
    <property type="evidence" value="ECO:0007669"/>
    <property type="project" value="TreeGrafter"/>
</dbReference>
<dbReference type="OrthoDB" id="336321at2759"/>
<keyword evidence="2" id="KW-0539">Nucleus</keyword>
<dbReference type="AlphaFoldDB" id="A0A6A5Y6I7"/>
<evidence type="ECO:0008006" key="6">
    <source>
        <dbReference type="Google" id="ProtNLM"/>
    </source>
</evidence>
<dbReference type="PANTHER" id="PTHR46457">
    <property type="entry name" value="DNA REPAIR PROTEIN RAD51 HOMOLOG 4"/>
    <property type="match status" value="1"/>
</dbReference>
<dbReference type="InterPro" id="IPR051988">
    <property type="entry name" value="HRR_RAD51_Paralog"/>
</dbReference>
<protein>
    <recommendedName>
        <fullName evidence="6">DNA recombination and repair protein Rad51-like C-terminal domain-containing protein</fullName>
    </recommendedName>
</protein>
<gene>
    <name evidence="4" type="ORF">BU24DRAFT_416299</name>
</gene>
<dbReference type="EMBL" id="ML978066">
    <property type="protein sequence ID" value="KAF2020627.1"/>
    <property type="molecule type" value="Genomic_DNA"/>
</dbReference>
<dbReference type="Gene3D" id="3.40.50.300">
    <property type="entry name" value="P-loop containing nucleotide triphosphate hydrolases"/>
    <property type="match status" value="1"/>
</dbReference>
<dbReference type="GeneID" id="54283815"/>
<name>A0A6A5Y6I7_9PLEO</name>
<dbReference type="GO" id="GO:0003697">
    <property type="term" value="F:single-stranded DNA binding"/>
    <property type="evidence" value="ECO:0007669"/>
    <property type="project" value="TreeGrafter"/>
</dbReference>
<feature type="region of interest" description="Disordered" evidence="3">
    <location>
        <begin position="311"/>
        <end position="352"/>
    </location>
</feature>
<proteinExistence type="predicted"/>
<dbReference type="GO" id="GO:0005815">
    <property type="term" value="C:microtubule organizing center"/>
    <property type="evidence" value="ECO:0007669"/>
    <property type="project" value="TreeGrafter"/>
</dbReference>
<organism evidence="4 5">
    <name type="scientific">Aaosphaeria arxii CBS 175.79</name>
    <dbReference type="NCBI Taxonomy" id="1450172"/>
    <lineage>
        <taxon>Eukaryota</taxon>
        <taxon>Fungi</taxon>
        <taxon>Dikarya</taxon>
        <taxon>Ascomycota</taxon>
        <taxon>Pezizomycotina</taxon>
        <taxon>Dothideomycetes</taxon>
        <taxon>Pleosporomycetidae</taxon>
        <taxon>Pleosporales</taxon>
        <taxon>Pleosporales incertae sedis</taxon>
        <taxon>Aaosphaeria</taxon>
    </lineage>
</organism>
<evidence type="ECO:0000313" key="5">
    <source>
        <dbReference type="Proteomes" id="UP000799778"/>
    </source>
</evidence>
<sequence>MTADVSPSSKLSSSSLTSPANPLLAVSLLPDAELDGIIDSVLDGKPTTTSTGRAKLASGCEELDCEIGGGLRSGDVVGVSGDVMLGTGVVDLCMAFLVSYLVGENETGAAAVLDTTGNFDVMRLYSQILARLKKSHGSDGGDAGVEEKAAGVLARVKIMRVFDLVGVKESIWEIKEGLEVTGEQGRDEMEKEVEQRGMMPADDVAVGDVREKVIADSEGEEDDEEILFQTQDESITPFVVSDDTAAAGMIGDGKDTVQVEGKVGFILMDNFAHVLLPLLKKDAVQANAFASALFRTISHLTQTHSLTTILTNPASVPRTTASPQPKPNNEGKFNIPPHTPHQTQRQPVPPPSVFSSNKAIPALGHILPQVLDLHLLVSEMPRREEDARVMASRGGEQGSGYRRNVRGVEMVSVVEVLADRWGGRVGAWAMMLPEVADGR</sequence>